<accession>A0A9D1PIQ3</accession>
<reference evidence="2" key="1">
    <citation type="journal article" date="2021" name="PeerJ">
        <title>Extensive microbial diversity within the chicken gut microbiome revealed by metagenomics and culture.</title>
        <authorList>
            <person name="Gilroy R."/>
            <person name="Ravi A."/>
            <person name="Getino M."/>
            <person name="Pursley I."/>
            <person name="Horton D.L."/>
            <person name="Alikhan N.F."/>
            <person name="Baker D."/>
            <person name="Gharbi K."/>
            <person name="Hall N."/>
            <person name="Watson M."/>
            <person name="Adriaenssens E.M."/>
            <person name="Foster-Nyarko E."/>
            <person name="Jarju S."/>
            <person name="Secka A."/>
            <person name="Antonio M."/>
            <person name="Oren A."/>
            <person name="Chaudhuri R.R."/>
            <person name="La Ragione R."/>
            <person name="Hildebrand F."/>
            <person name="Pallen M.J."/>
        </authorList>
    </citation>
    <scope>NUCLEOTIDE SEQUENCE</scope>
    <source>
        <strain evidence="2">CHK193-4272</strain>
    </source>
</reference>
<sequence>MKNISISLKEVNDITNFVNLLTTYDYEVDLVSGRYIVNAKSLLGIYSLDLSKPVKLVIYSDECDELLAKLKEQFEIK</sequence>
<dbReference type="PROSITE" id="PS51350">
    <property type="entry name" value="PTS_HPR_DOM"/>
    <property type="match status" value="1"/>
</dbReference>
<dbReference type="AlphaFoldDB" id="A0A9D1PIQ3"/>
<reference evidence="2" key="2">
    <citation type="submission" date="2021-04" db="EMBL/GenBank/DDBJ databases">
        <authorList>
            <person name="Gilroy R."/>
        </authorList>
    </citation>
    <scope>NUCLEOTIDE SEQUENCE</scope>
    <source>
        <strain evidence="2">CHK193-4272</strain>
    </source>
</reference>
<dbReference type="Gene3D" id="3.30.1340.10">
    <property type="entry name" value="HPr-like"/>
    <property type="match status" value="1"/>
</dbReference>
<protein>
    <submittedName>
        <fullName evidence="2">HPr family phosphocarrier protein</fullName>
    </submittedName>
</protein>
<dbReference type="InterPro" id="IPR035895">
    <property type="entry name" value="HPr-like_sf"/>
</dbReference>
<evidence type="ECO:0000259" key="1">
    <source>
        <dbReference type="PROSITE" id="PS51350"/>
    </source>
</evidence>
<name>A0A9D1PIQ3_9FIRM</name>
<dbReference type="InterPro" id="IPR000032">
    <property type="entry name" value="HPr-like"/>
</dbReference>
<dbReference type="Proteomes" id="UP000886808">
    <property type="component" value="Unassembled WGS sequence"/>
</dbReference>
<proteinExistence type="predicted"/>
<dbReference type="EMBL" id="DXIE01000022">
    <property type="protein sequence ID" value="HIV61837.1"/>
    <property type="molecule type" value="Genomic_DNA"/>
</dbReference>
<evidence type="ECO:0000313" key="2">
    <source>
        <dbReference type="EMBL" id="HIV61837.1"/>
    </source>
</evidence>
<organism evidence="2 3">
    <name type="scientific">Candidatus Butyricicoccus avistercoris</name>
    <dbReference type="NCBI Taxonomy" id="2838518"/>
    <lineage>
        <taxon>Bacteria</taxon>
        <taxon>Bacillati</taxon>
        <taxon>Bacillota</taxon>
        <taxon>Clostridia</taxon>
        <taxon>Eubacteriales</taxon>
        <taxon>Butyricicoccaceae</taxon>
        <taxon>Butyricicoccus</taxon>
    </lineage>
</organism>
<comment type="caution">
    <text evidence="2">The sequence shown here is derived from an EMBL/GenBank/DDBJ whole genome shotgun (WGS) entry which is preliminary data.</text>
</comment>
<feature type="domain" description="HPr" evidence="1">
    <location>
        <begin position="1"/>
        <end position="77"/>
    </location>
</feature>
<evidence type="ECO:0000313" key="3">
    <source>
        <dbReference type="Proteomes" id="UP000886808"/>
    </source>
</evidence>
<dbReference type="SUPFAM" id="SSF55594">
    <property type="entry name" value="HPr-like"/>
    <property type="match status" value="1"/>
</dbReference>
<gene>
    <name evidence="2" type="ORF">H9746_03180</name>
</gene>
<dbReference type="Pfam" id="PF00381">
    <property type="entry name" value="PTS-HPr"/>
    <property type="match status" value="1"/>
</dbReference>